<keyword evidence="1" id="KW-0472">Membrane</keyword>
<evidence type="ECO:0000313" key="2">
    <source>
        <dbReference type="EMBL" id="JAR91911.1"/>
    </source>
</evidence>
<feature type="transmembrane region" description="Helical" evidence="1">
    <location>
        <begin position="45"/>
        <end position="65"/>
    </location>
</feature>
<keyword evidence="1" id="KW-0812">Transmembrane</keyword>
<dbReference type="AlphaFoldDB" id="A0A147BMG1"/>
<keyword evidence="1" id="KW-1133">Transmembrane helix</keyword>
<accession>A0A147BMG1</accession>
<protein>
    <submittedName>
        <fullName evidence="2">Uncharacterized protein</fullName>
    </submittedName>
</protein>
<name>A0A147BMG1_IXORI</name>
<feature type="transmembrane region" description="Helical" evidence="1">
    <location>
        <begin position="6"/>
        <end position="24"/>
    </location>
</feature>
<evidence type="ECO:0000256" key="1">
    <source>
        <dbReference type="SAM" id="Phobius"/>
    </source>
</evidence>
<reference evidence="2" key="1">
    <citation type="journal article" date="2018" name="PLoS Negl. Trop. Dis.">
        <title>Sialome diversity of ticks revealed by RNAseq of single tick salivary glands.</title>
        <authorList>
            <person name="Perner J."/>
            <person name="Kropackova S."/>
            <person name="Kopacek P."/>
            <person name="Ribeiro J.M."/>
        </authorList>
    </citation>
    <scope>NUCLEOTIDE SEQUENCE</scope>
    <source>
        <strain evidence="2">Siblings of single egg batch collected in Ceske Budejovice</strain>
        <tissue evidence="2">Salivary glands</tissue>
    </source>
</reference>
<organism evidence="2">
    <name type="scientific">Ixodes ricinus</name>
    <name type="common">Common tick</name>
    <name type="synonym">Acarus ricinus</name>
    <dbReference type="NCBI Taxonomy" id="34613"/>
    <lineage>
        <taxon>Eukaryota</taxon>
        <taxon>Metazoa</taxon>
        <taxon>Ecdysozoa</taxon>
        <taxon>Arthropoda</taxon>
        <taxon>Chelicerata</taxon>
        <taxon>Arachnida</taxon>
        <taxon>Acari</taxon>
        <taxon>Parasitiformes</taxon>
        <taxon>Ixodida</taxon>
        <taxon>Ixodoidea</taxon>
        <taxon>Ixodidae</taxon>
        <taxon>Ixodinae</taxon>
        <taxon>Ixodes</taxon>
    </lineage>
</organism>
<proteinExistence type="predicted"/>
<dbReference type="EMBL" id="GEGO01003493">
    <property type="protein sequence ID" value="JAR91911.1"/>
    <property type="molecule type" value="Transcribed_RNA"/>
</dbReference>
<sequence length="67" mass="7893">MTVLFYKVTLYTFLNGVLTICFLVNKVKIHILIVCRKRRNISYGFNQYVTLAFFLIAIFPFQIILAK</sequence>